<dbReference type="UniPathway" id="UPA00629">
    <property type="reaction ID" value="UER00684"/>
</dbReference>
<dbReference type="Gene3D" id="3.40.50.1360">
    <property type="match status" value="1"/>
</dbReference>
<name>A0A0A3IJC3_9BACI</name>
<sequence>MKWIEAASYGEMSKIAADLFIDHIQKDSKSVIGLATGGTPEGFYKELVKSYEAGEISFSETTTFNLDEYVGITEESEASYHHYMKKHLFHYIDIKPENIHLPNGSAPDLEKAAKEYESKIKEAGGIDVQLLGIGINGHIGFNEPGSSFEQETHIVELTASTREANKIYFERLEDVPTHAITIGIQTIMQAKKIVLLISGASKQEAYDRLRTGQVTEQFPASVLHLHGDVTVIYTGVS</sequence>
<feature type="active site" description="For ring-opening step" evidence="3">
    <location>
        <position position="136"/>
    </location>
</feature>
<dbReference type="NCBIfam" id="TIGR00502">
    <property type="entry name" value="nagB"/>
    <property type="match status" value="1"/>
</dbReference>
<dbReference type="AlphaFoldDB" id="A0A0A3IJC3"/>
<dbReference type="PANTHER" id="PTHR11280:SF5">
    <property type="entry name" value="GLUCOSAMINE-6-PHOSPHATE ISOMERASE"/>
    <property type="match status" value="1"/>
</dbReference>
<dbReference type="GO" id="GO:0005737">
    <property type="term" value="C:cytoplasm"/>
    <property type="evidence" value="ECO:0007669"/>
    <property type="project" value="TreeGrafter"/>
</dbReference>
<dbReference type="PANTHER" id="PTHR11280">
    <property type="entry name" value="GLUCOSAMINE-6-PHOSPHATE ISOMERASE"/>
    <property type="match status" value="1"/>
</dbReference>
<dbReference type="InterPro" id="IPR037171">
    <property type="entry name" value="NagB/RpiA_transferase-like"/>
</dbReference>
<feature type="active site" description="Proton acceptor; for ring-opening step" evidence="3">
    <location>
        <position position="138"/>
    </location>
</feature>
<dbReference type="GO" id="GO:0005975">
    <property type="term" value="P:carbohydrate metabolic process"/>
    <property type="evidence" value="ECO:0007669"/>
    <property type="project" value="InterPro"/>
</dbReference>
<protein>
    <recommendedName>
        <fullName evidence="3">Glucosamine-6-phosphate deaminase</fullName>
        <ecNumber evidence="3">3.5.99.6</ecNumber>
    </recommendedName>
    <alternativeName>
        <fullName evidence="3">GlcN6P deaminase</fullName>
        <shortName evidence="3">GNPDA</shortName>
    </alternativeName>
    <alternativeName>
        <fullName evidence="3">Glucosamine-6-phosphate isomerase</fullName>
    </alternativeName>
</protein>
<dbReference type="EC" id="3.5.99.6" evidence="3"/>
<evidence type="ECO:0000259" key="4">
    <source>
        <dbReference type="Pfam" id="PF01182"/>
    </source>
</evidence>
<dbReference type="Proteomes" id="UP000030437">
    <property type="component" value="Unassembled WGS sequence"/>
</dbReference>
<feature type="active site" description="For ring-opening step" evidence="3">
    <location>
        <position position="143"/>
    </location>
</feature>
<dbReference type="InterPro" id="IPR018321">
    <property type="entry name" value="Glucosamine6P_isomerase_CS"/>
</dbReference>
<proteinExistence type="inferred from homology"/>
<dbReference type="CDD" id="cd01399">
    <property type="entry name" value="GlcN6P_deaminase"/>
    <property type="match status" value="1"/>
</dbReference>
<evidence type="ECO:0000313" key="5">
    <source>
        <dbReference type="EMBL" id="KGR82918.1"/>
    </source>
</evidence>
<comment type="catalytic activity">
    <reaction evidence="3">
        <text>alpha-D-glucosamine 6-phosphate + H2O = beta-D-fructose 6-phosphate + NH4(+)</text>
        <dbReference type="Rhea" id="RHEA:12172"/>
        <dbReference type="ChEBI" id="CHEBI:15377"/>
        <dbReference type="ChEBI" id="CHEBI:28938"/>
        <dbReference type="ChEBI" id="CHEBI:57634"/>
        <dbReference type="ChEBI" id="CHEBI:75989"/>
        <dbReference type="EC" id="3.5.99.6"/>
    </reaction>
</comment>
<comment type="caution">
    <text evidence="3">Lacks conserved residue(s) required for the propagation of feature annotation.</text>
</comment>
<gene>
    <name evidence="3" type="primary">nagB</name>
    <name evidence="5" type="ORF">CD32_18995</name>
</gene>
<reference evidence="5 6" key="1">
    <citation type="submission" date="2014-02" db="EMBL/GenBank/DDBJ databases">
        <title>Draft genome sequence of Lysinibacillus odysseyi NBRC 100172.</title>
        <authorList>
            <person name="Zhang F."/>
            <person name="Wang G."/>
            <person name="Zhang L."/>
        </authorList>
    </citation>
    <scope>NUCLEOTIDE SEQUENCE [LARGE SCALE GENOMIC DNA]</scope>
    <source>
        <strain evidence="5 6">NBRC 100172</strain>
    </source>
</reference>
<organism evidence="5 6">
    <name type="scientific">Lysinibacillus odysseyi 34hs-1 = NBRC 100172</name>
    <dbReference type="NCBI Taxonomy" id="1220589"/>
    <lineage>
        <taxon>Bacteria</taxon>
        <taxon>Bacillati</taxon>
        <taxon>Bacillota</taxon>
        <taxon>Bacilli</taxon>
        <taxon>Bacillales</taxon>
        <taxon>Bacillaceae</taxon>
        <taxon>Lysinibacillus</taxon>
    </lineage>
</organism>
<dbReference type="Pfam" id="PF01182">
    <property type="entry name" value="Glucosamine_iso"/>
    <property type="match status" value="1"/>
</dbReference>
<dbReference type="PROSITE" id="PS01161">
    <property type="entry name" value="GLC_GALNAC_ISOMERASE"/>
    <property type="match status" value="1"/>
</dbReference>
<evidence type="ECO:0000256" key="1">
    <source>
        <dbReference type="ARBA" id="ARBA00022801"/>
    </source>
</evidence>
<comment type="caution">
    <text evidence="5">The sequence shown here is derived from an EMBL/GenBank/DDBJ whole genome shotgun (WGS) entry which is preliminary data.</text>
</comment>
<dbReference type="InterPro" id="IPR006148">
    <property type="entry name" value="Glc/Gal-6P_isomerase"/>
</dbReference>
<keyword evidence="2 3" id="KW-0119">Carbohydrate metabolism</keyword>
<evidence type="ECO:0000256" key="3">
    <source>
        <dbReference type="HAMAP-Rule" id="MF_01241"/>
    </source>
</evidence>
<dbReference type="GO" id="GO:0006043">
    <property type="term" value="P:glucosamine catabolic process"/>
    <property type="evidence" value="ECO:0007669"/>
    <property type="project" value="TreeGrafter"/>
</dbReference>
<dbReference type="OrthoDB" id="9791139at2"/>
<dbReference type="eggNOG" id="COG0363">
    <property type="taxonomic scope" value="Bacteria"/>
</dbReference>
<dbReference type="GO" id="GO:0006046">
    <property type="term" value="P:N-acetylglucosamine catabolic process"/>
    <property type="evidence" value="ECO:0007669"/>
    <property type="project" value="UniProtKB-UniRule"/>
</dbReference>
<comment type="function">
    <text evidence="3">Catalyzes the reversible isomerization-deamination of glucosamine 6-phosphate (GlcN6P) to form fructose 6-phosphate (Fru6P) and ammonium ion.</text>
</comment>
<dbReference type="GO" id="GO:0019262">
    <property type="term" value="P:N-acetylneuraminate catabolic process"/>
    <property type="evidence" value="ECO:0007669"/>
    <property type="project" value="UniProtKB-UniRule"/>
</dbReference>
<dbReference type="InterPro" id="IPR004547">
    <property type="entry name" value="Glucosamine6P_isomerase"/>
</dbReference>
<dbReference type="HAMAP" id="MF_01241">
    <property type="entry name" value="GlcN6P_deamin"/>
    <property type="match status" value="1"/>
</dbReference>
<accession>A0A0A3IJC3</accession>
<feature type="active site" description="Proton acceptor; for enolization step" evidence="3">
    <location>
        <position position="67"/>
    </location>
</feature>
<keyword evidence="6" id="KW-1185">Reference proteome</keyword>
<evidence type="ECO:0000256" key="2">
    <source>
        <dbReference type="ARBA" id="ARBA00023277"/>
    </source>
</evidence>
<comment type="similarity">
    <text evidence="3">Belongs to the glucosamine/galactosamine-6-phosphate isomerase family. NagB subfamily.</text>
</comment>
<dbReference type="SUPFAM" id="SSF100950">
    <property type="entry name" value="NagB/RpiA/CoA transferase-like"/>
    <property type="match status" value="1"/>
</dbReference>
<dbReference type="EMBL" id="JPVP01000059">
    <property type="protein sequence ID" value="KGR82918.1"/>
    <property type="molecule type" value="Genomic_DNA"/>
</dbReference>
<evidence type="ECO:0000313" key="6">
    <source>
        <dbReference type="Proteomes" id="UP000030437"/>
    </source>
</evidence>
<dbReference type="STRING" id="1220589.CD32_18995"/>
<dbReference type="GO" id="GO:0004342">
    <property type="term" value="F:glucosamine-6-phosphate deaminase activity"/>
    <property type="evidence" value="ECO:0007669"/>
    <property type="project" value="UniProtKB-UniRule"/>
</dbReference>
<dbReference type="GO" id="GO:0042802">
    <property type="term" value="F:identical protein binding"/>
    <property type="evidence" value="ECO:0007669"/>
    <property type="project" value="TreeGrafter"/>
</dbReference>
<dbReference type="RefSeq" id="WP_036157730.1">
    <property type="nucleotide sequence ID" value="NZ_AVCX01000002.1"/>
</dbReference>
<feature type="domain" description="Glucosamine/galactosamine-6-phosphate isomerase" evidence="4">
    <location>
        <begin position="19"/>
        <end position="227"/>
    </location>
</feature>
<comment type="pathway">
    <text evidence="3">Amino-sugar metabolism; N-acetylneuraminate degradation; D-fructose 6-phosphate from N-acetylneuraminate: step 5/5.</text>
</comment>
<keyword evidence="1 3" id="KW-0378">Hydrolase</keyword>